<feature type="transmembrane region" description="Helical" evidence="1">
    <location>
        <begin position="161"/>
        <end position="178"/>
    </location>
</feature>
<proteinExistence type="predicted"/>
<protein>
    <submittedName>
        <fullName evidence="2">Uncharacterized protein</fullName>
    </submittedName>
</protein>
<keyword evidence="1" id="KW-1133">Transmembrane helix</keyword>
<reference evidence="2 3" key="1">
    <citation type="journal article" date="2015" name="Stand. Genomic Sci.">
        <title>Genomic Encyclopedia of Bacterial and Archaeal Type Strains, Phase III: the genomes of soil and plant-associated and newly described type strains.</title>
        <authorList>
            <person name="Whitman W.B."/>
            <person name="Woyke T."/>
            <person name="Klenk H.P."/>
            <person name="Zhou Y."/>
            <person name="Lilburn T.G."/>
            <person name="Beck B.J."/>
            <person name="De Vos P."/>
            <person name="Vandamme P."/>
            <person name="Eisen J.A."/>
            <person name="Garrity G."/>
            <person name="Hugenholtz P."/>
            <person name="Kyrpides N.C."/>
        </authorList>
    </citation>
    <scope>NUCLEOTIDE SEQUENCE [LARGE SCALE GENOMIC DNA]</scope>
    <source>
        <strain evidence="2 3">CGMCC 1.7270</strain>
    </source>
</reference>
<feature type="transmembrane region" description="Helical" evidence="1">
    <location>
        <begin position="7"/>
        <end position="24"/>
    </location>
</feature>
<name>A0A562LIG9_9FLAO</name>
<sequence length="188" mass="20804">MKPKTMCLIGLFFFVVSYIMFSQGSKLSYFQKPIDFAHWFNLIGAVLLISFNKVFPKNNLNTLASLLTILGAIAHIGLCTIDFIMWSFGNDDIAKAQLSEQISNTPSILLPFIIIGPSLLFVGLAVHASNFIKTNPISSLMVIIGAPAVGFSFFVLKNGMFMVLSCLLFALGLVLLLYREEKQKILTE</sequence>
<dbReference type="AlphaFoldDB" id="A0A562LIG9"/>
<keyword evidence="1" id="KW-0472">Membrane</keyword>
<feature type="transmembrane region" description="Helical" evidence="1">
    <location>
        <begin position="138"/>
        <end position="155"/>
    </location>
</feature>
<organism evidence="2 3">
    <name type="scientific">Flavobacterium cauense R2A-7</name>
    <dbReference type="NCBI Taxonomy" id="1341154"/>
    <lineage>
        <taxon>Bacteria</taxon>
        <taxon>Pseudomonadati</taxon>
        <taxon>Bacteroidota</taxon>
        <taxon>Flavobacteriia</taxon>
        <taxon>Flavobacteriales</taxon>
        <taxon>Flavobacteriaceae</taxon>
        <taxon>Flavobacterium</taxon>
    </lineage>
</organism>
<dbReference type="EMBL" id="VLKQ01000025">
    <property type="protein sequence ID" value="TWI07397.1"/>
    <property type="molecule type" value="Genomic_DNA"/>
</dbReference>
<feature type="transmembrane region" description="Helical" evidence="1">
    <location>
        <begin position="108"/>
        <end position="126"/>
    </location>
</feature>
<comment type="caution">
    <text evidence="2">The sequence shown here is derived from an EMBL/GenBank/DDBJ whole genome shotgun (WGS) entry which is preliminary data.</text>
</comment>
<dbReference type="OrthoDB" id="7630526at2"/>
<keyword evidence="3" id="KW-1185">Reference proteome</keyword>
<feature type="transmembrane region" description="Helical" evidence="1">
    <location>
        <begin position="36"/>
        <end position="55"/>
    </location>
</feature>
<keyword evidence="1" id="KW-0812">Transmembrane</keyword>
<dbReference type="RefSeq" id="WP_144680591.1">
    <property type="nucleotide sequence ID" value="NZ_VLKQ01000025.1"/>
</dbReference>
<evidence type="ECO:0000313" key="2">
    <source>
        <dbReference type="EMBL" id="TWI07397.1"/>
    </source>
</evidence>
<feature type="transmembrane region" description="Helical" evidence="1">
    <location>
        <begin position="67"/>
        <end position="88"/>
    </location>
</feature>
<evidence type="ECO:0000256" key="1">
    <source>
        <dbReference type="SAM" id="Phobius"/>
    </source>
</evidence>
<gene>
    <name evidence="2" type="ORF">IP98_02942</name>
</gene>
<accession>A0A562LIG9</accession>
<evidence type="ECO:0000313" key="3">
    <source>
        <dbReference type="Proteomes" id="UP000319848"/>
    </source>
</evidence>
<dbReference type="Proteomes" id="UP000319848">
    <property type="component" value="Unassembled WGS sequence"/>
</dbReference>